<keyword evidence="2 3" id="KW-0802">TPR repeat</keyword>
<evidence type="ECO:0000313" key="6">
    <source>
        <dbReference type="Proteomes" id="UP001447188"/>
    </source>
</evidence>
<evidence type="ECO:0000256" key="3">
    <source>
        <dbReference type="PROSITE-ProRule" id="PRU00339"/>
    </source>
</evidence>
<dbReference type="EMBL" id="JBBBZM010000013">
    <property type="protein sequence ID" value="KAL0639276.1"/>
    <property type="molecule type" value="Genomic_DNA"/>
</dbReference>
<dbReference type="SUPFAM" id="SSF48452">
    <property type="entry name" value="TPR-like"/>
    <property type="match status" value="2"/>
</dbReference>
<dbReference type="SMART" id="SM00028">
    <property type="entry name" value="TPR"/>
    <property type="match status" value="6"/>
</dbReference>
<accession>A0ABR3GTK6</accession>
<gene>
    <name evidence="5" type="ORF">Q9L58_001737</name>
</gene>
<organism evidence="5 6">
    <name type="scientific">Discina gigas</name>
    <dbReference type="NCBI Taxonomy" id="1032678"/>
    <lineage>
        <taxon>Eukaryota</taxon>
        <taxon>Fungi</taxon>
        <taxon>Dikarya</taxon>
        <taxon>Ascomycota</taxon>
        <taxon>Pezizomycotina</taxon>
        <taxon>Pezizomycetes</taxon>
        <taxon>Pezizales</taxon>
        <taxon>Discinaceae</taxon>
        <taxon>Discina</taxon>
    </lineage>
</organism>
<proteinExistence type="predicted"/>
<keyword evidence="6" id="KW-1185">Reference proteome</keyword>
<reference evidence="5 6" key="1">
    <citation type="submission" date="2024-02" db="EMBL/GenBank/DDBJ databases">
        <title>Discinaceae phylogenomics.</title>
        <authorList>
            <person name="Dirks A.C."/>
            <person name="James T.Y."/>
        </authorList>
    </citation>
    <scope>NUCLEOTIDE SEQUENCE [LARGE SCALE GENOMIC DNA]</scope>
    <source>
        <strain evidence="5 6">ACD0624</strain>
    </source>
</reference>
<dbReference type="PANTHER" id="PTHR22767">
    <property type="entry name" value="N-TERMINAL ACETYLTRANSFERASE-RELATED"/>
    <property type="match status" value="1"/>
</dbReference>
<sequence>MPQAPLTAKDASQFRQVLKCYETKQFKKGLKAAEQILKKNPKHGETLAMKGLITNSLGRTAEAFTIAKEALRQDMKSHVCWHVYGLLYRSEKNFEESIKAYKMALRFEPESQQILRDLALLQIQMRDYQGYIESRRQILQGRPQLRQNWTGLAIAHHLAGNYVDAENVLTKFEETLKNPPVKTDVEHSEAGLYKNMVIAESGDTERALENLESIAKASLDKVAVLEKRAEYLLKLGKMETAQAAYRVLIERNAEKRVYYVGLEQALELKEDDTQKRKELYAEFAEKYPRSDAPRRVPLDFLGGDEFKAAADEYLQKLLKKGVPSTFANIKALYANPTKRQTIFKLVEGYYASLENETPQIIETPTNGETNGDVTKTTKPSEFKLWSMYFLGQHYDHYRTRDTEKALKFINEATALSPETVELHMTLARIHKHAGNLQKAMEKMDEARLLDIKDRYINTKCAKYQLRNDHNEDALKTMGLFTRVRTGPSPFQRFLQLLTLTNNMQIDALGGPLGDLLEMQCVWFITEDGESYLRQGKLGLALKRFHAIWKIFDDWTEDQFDFHSFSLRKGQIRSYVDMLRWEDTLRAHPFFSRAALGAVKAYTMLFDKPHLAHSSLSNGHGTEGVDFEGLSTADRKKVLKKAKREAQKAQERAVEAAAKAKEEKAKNAQVTNVDDEKKKEDTDPFGSELAQTKEPLEAAVKFLGPLLELSSKNVDVQCAGFEVYLRRRKWLLALKCLRAAKELDPENPVLHEQIVKFRTAVGKISDEDIKAPSKEVLTSTLEEIIPADTNLEEYNAKFMERHKDSAKHVRGALRTRYFLKPSDAPLTNLLDTLSLDSLTLKDAIGGQLLLRELKATDEHIKDYNQKAANRFPDAAAFGGKVE</sequence>
<dbReference type="Gene3D" id="1.25.40.1010">
    <property type="match status" value="1"/>
</dbReference>
<feature type="repeat" description="TPR" evidence="3">
    <location>
        <begin position="78"/>
        <end position="111"/>
    </location>
</feature>
<evidence type="ECO:0000313" key="5">
    <source>
        <dbReference type="EMBL" id="KAL0639276.1"/>
    </source>
</evidence>
<evidence type="ECO:0000256" key="1">
    <source>
        <dbReference type="ARBA" id="ARBA00022737"/>
    </source>
</evidence>
<comment type="caution">
    <text evidence="5">The sequence shown here is derived from an EMBL/GenBank/DDBJ whole genome shotgun (WGS) entry which is preliminary data.</text>
</comment>
<dbReference type="PANTHER" id="PTHR22767:SF2">
    <property type="entry name" value="N(ALPHA)-ACETYLTRANSFERASE 15_16, ISOFORM A"/>
    <property type="match status" value="1"/>
</dbReference>
<feature type="region of interest" description="Disordered" evidence="4">
    <location>
        <begin position="649"/>
        <end position="686"/>
    </location>
</feature>
<dbReference type="Gene3D" id="1.25.40.1040">
    <property type="match status" value="1"/>
</dbReference>
<protein>
    <submittedName>
        <fullName evidence="5">Uncharacterized protein</fullName>
    </submittedName>
</protein>
<keyword evidence="1" id="KW-0677">Repeat</keyword>
<dbReference type="Pfam" id="PF12569">
    <property type="entry name" value="NatA_aux_su"/>
    <property type="match status" value="1"/>
</dbReference>
<dbReference type="PIRSF" id="PIRSF000422">
    <property type="entry name" value="N-terminal-AcTrfase-A_aux_su"/>
    <property type="match status" value="1"/>
</dbReference>
<evidence type="ECO:0000256" key="4">
    <source>
        <dbReference type="SAM" id="MobiDB-lite"/>
    </source>
</evidence>
<dbReference type="InterPro" id="IPR019734">
    <property type="entry name" value="TPR_rpt"/>
</dbReference>
<evidence type="ECO:0000256" key="2">
    <source>
        <dbReference type="ARBA" id="ARBA00022803"/>
    </source>
</evidence>
<dbReference type="PROSITE" id="PS50005">
    <property type="entry name" value="TPR"/>
    <property type="match status" value="1"/>
</dbReference>
<feature type="compositionally biased region" description="Basic and acidic residues" evidence="4">
    <location>
        <begin position="649"/>
        <end position="665"/>
    </location>
</feature>
<dbReference type="InterPro" id="IPR021183">
    <property type="entry name" value="NatA_aux_su"/>
</dbReference>
<dbReference type="Proteomes" id="UP001447188">
    <property type="component" value="Unassembled WGS sequence"/>
</dbReference>
<dbReference type="InterPro" id="IPR011990">
    <property type="entry name" value="TPR-like_helical_dom_sf"/>
</dbReference>
<name>A0ABR3GTK6_9PEZI</name>